<dbReference type="InterPro" id="IPR006285">
    <property type="entry name" value="Atg7"/>
</dbReference>
<protein>
    <recommendedName>
        <fullName evidence="2 7">Ubiquitin-like modifier-activating enzyme ATG7</fullName>
    </recommendedName>
    <alternativeName>
        <fullName evidence="7">Autophagy-related protein 7</fullName>
    </alternativeName>
</protein>
<dbReference type="PANTHER" id="PTHR10953">
    <property type="entry name" value="UBIQUITIN-ACTIVATING ENZYME E1"/>
    <property type="match status" value="1"/>
</dbReference>
<dbReference type="OrthoDB" id="338614at2759"/>
<dbReference type="EMBL" id="MCGO01000057">
    <property type="protein sequence ID" value="ORY36165.1"/>
    <property type="molecule type" value="Genomic_DNA"/>
</dbReference>
<evidence type="ECO:0000256" key="1">
    <source>
        <dbReference type="ARBA" id="ARBA00010931"/>
    </source>
</evidence>
<evidence type="ECO:0000313" key="10">
    <source>
        <dbReference type="EMBL" id="ORY36165.1"/>
    </source>
</evidence>
<dbReference type="NCBIfam" id="TIGR01381">
    <property type="entry name" value="E1_like_apg7"/>
    <property type="match status" value="1"/>
</dbReference>
<dbReference type="Proteomes" id="UP000193642">
    <property type="component" value="Unassembled WGS sequence"/>
</dbReference>
<evidence type="ECO:0000256" key="6">
    <source>
        <dbReference type="PIRSR" id="PIRSR606285-1"/>
    </source>
</evidence>
<dbReference type="GO" id="GO:0005829">
    <property type="term" value="C:cytosol"/>
    <property type="evidence" value="ECO:0007669"/>
    <property type="project" value="EnsemblFungi"/>
</dbReference>
<feature type="domain" description="Ubiquitin-like modifier-activating enzyme Atg7 N-terminal" evidence="9">
    <location>
        <begin position="9"/>
        <end position="336"/>
    </location>
</feature>
<keyword evidence="11" id="KW-1185">Reference proteome</keyword>
<evidence type="ECO:0000259" key="9">
    <source>
        <dbReference type="Pfam" id="PF16420"/>
    </source>
</evidence>
<comment type="caution">
    <text evidence="10">The sequence shown here is derived from an EMBL/GenBank/DDBJ whole genome shotgun (WGS) entry which is preliminary data.</text>
</comment>
<evidence type="ECO:0000256" key="5">
    <source>
        <dbReference type="ARBA" id="ARBA00023006"/>
    </source>
</evidence>
<dbReference type="InterPro" id="IPR032197">
    <property type="entry name" value="Atg7_N"/>
</dbReference>
<dbReference type="GO" id="GO:0015031">
    <property type="term" value="P:protein transport"/>
    <property type="evidence" value="ECO:0007669"/>
    <property type="project" value="UniProtKB-UniRule"/>
</dbReference>
<dbReference type="Pfam" id="PF00899">
    <property type="entry name" value="ThiF"/>
    <property type="match status" value="1"/>
</dbReference>
<feature type="active site" description="Glycyl thioester intermediate" evidence="6">
    <location>
        <position position="561"/>
    </location>
</feature>
<organism evidence="10 11">
    <name type="scientific">Rhizoclosmatium globosum</name>
    <dbReference type="NCBI Taxonomy" id="329046"/>
    <lineage>
        <taxon>Eukaryota</taxon>
        <taxon>Fungi</taxon>
        <taxon>Fungi incertae sedis</taxon>
        <taxon>Chytridiomycota</taxon>
        <taxon>Chytridiomycota incertae sedis</taxon>
        <taxon>Chytridiomycetes</taxon>
        <taxon>Chytridiales</taxon>
        <taxon>Chytriomycetaceae</taxon>
        <taxon>Rhizoclosmatium</taxon>
    </lineage>
</organism>
<dbReference type="InterPro" id="IPR000594">
    <property type="entry name" value="ThiF_NAD_FAD-bd"/>
</dbReference>
<evidence type="ECO:0000313" key="11">
    <source>
        <dbReference type="Proteomes" id="UP000193642"/>
    </source>
</evidence>
<dbReference type="FunFam" id="3.40.140.70:FF:000001">
    <property type="entry name" value="Ubiquitin-like modifier-activating enzyme atg7"/>
    <property type="match status" value="1"/>
</dbReference>
<dbReference type="AlphaFoldDB" id="A0A1Y2BPS3"/>
<keyword evidence="3 7" id="KW-0813">Transport</keyword>
<comment type="similarity">
    <text evidence="1 7">Belongs to the ATG7 family.</text>
</comment>
<accession>A0A1Y2BPS3</accession>
<keyword evidence="5 7" id="KW-0072">Autophagy</keyword>
<feature type="domain" description="THIF-type NAD/FAD binding fold" evidence="8">
    <location>
        <begin position="353"/>
        <end position="587"/>
    </location>
</feature>
<dbReference type="GO" id="GO:0000422">
    <property type="term" value="P:autophagy of mitochondrion"/>
    <property type="evidence" value="ECO:0007669"/>
    <property type="project" value="EnsemblFungi"/>
</dbReference>
<dbReference type="Gene3D" id="3.40.140.100">
    <property type="entry name" value="Ubiquitin-like modifier-activating enzyme ATG7 C-terminal domain"/>
    <property type="match status" value="1"/>
</dbReference>
<dbReference type="GO" id="GO:0097632">
    <property type="term" value="C:extrinsic component of phagophore assembly site membrane"/>
    <property type="evidence" value="ECO:0007669"/>
    <property type="project" value="EnsemblFungi"/>
</dbReference>
<dbReference type="GO" id="GO:0019778">
    <property type="term" value="F:Atg12 activating enzyme activity"/>
    <property type="evidence" value="ECO:0007669"/>
    <property type="project" value="EnsemblFungi"/>
</dbReference>
<dbReference type="GO" id="GO:0032446">
    <property type="term" value="P:protein modification by small protein conjugation"/>
    <property type="evidence" value="ECO:0007669"/>
    <property type="project" value="EnsemblFungi"/>
</dbReference>
<evidence type="ECO:0000256" key="3">
    <source>
        <dbReference type="ARBA" id="ARBA00022448"/>
    </source>
</evidence>
<keyword evidence="4 7" id="KW-0653">Protein transport</keyword>
<dbReference type="GO" id="GO:0006995">
    <property type="term" value="P:cellular response to nitrogen starvation"/>
    <property type="evidence" value="ECO:0007669"/>
    <property type="project" value="TreeGrafter"/>
</dbReference>
<evidence type="ECO:0000256" key="7">
    <source>
        <dbReference type="RuleBase" id="RU366022"/>
    </source>
</evidence>
<dbReference type="FunFam" id="3.40.50.720:FF:000243">
    <property type="entry name" value="Ubiquitin-like modifier-activating enzyme ATG7"/>
    <property type="match status" value="1"/>
</dbReference>
<keyword evidence="7" id="KW-0963">Cytoplasm</keyword>
<gene>
    <name evidence="10" type="ORF">BCR33DRAFT_722264</name>
</gene>
<comment type="subcellular location">
    <subcellularLocation>
        <location evidence="7">Cytoplasm</location>
    </subcellularLocation>
    <subcellularLocation>
        <location evidence="7">Preautophagosomal structure</location>
    </subcellularLocation>
</comment>
<comment type="subunit">
    <text evidence="7">Homodimer.</text>
</comment>
<dbReference type="CDD" id="cd01486">
    <property type="entry name" value="Apg7"/>
    <property type="match status" value="1"/>
</dbReference>
<dbReference type="GO" id="GO:0019779">
    <property type="term" value="F:Atg8 activating enzyme activity"/>
    <property type="evidence" value="ECO:0007669"/>
    <property type="project" value="EnsemblFungi"/>
</dbReference>
<dbReference type="InterPro" id="IPR042523">
    <property type="entry name" value="Atg7_N_2"/>
</dbReference>
<dbReference type="Gene3D" id="3.40.140.70">
    <property type="entry name" value="Ubiquitin-like modifier-activating enzyme ATG7 N-terminal domain"/>
    <property type="match status" value="1"/>
</dbReference>
<evidence type="ECO:0000256" key="2">
    <source>
        <dbReference type="ARBA" id="ARBA00017647"/>
    </source>
</evidence>
<keyword evidence="7" id="KW-0833">Ubl conjugation pathway</keyword>
<dbReference type="PANTHER" id="PTHR10953:SF3">
    <property type="entry name" value="UBIQUITIN-LIKE MODIFIER-ACTIVATING ENZYME ATG7"/>
    <property type="match status" value="1"/>
</dbReference>
<evidence type="ECO:0000256" key="4">
    <source>
        <dbReference type="ARBA" id="ARBA00022927"/>
    </source>
</evidence>
<dbReference type="GO" id="GO:0000045">
    <property type="term" value="P:autophagosome assembly"/>
    <property type="evidence" value="ECO:0007669"/>
    <property type="project" value="TreeGrafter"/>
</dbReference>
<dbReference type="InterPro" id="IPR035985">
    <property type="entry name" value="Ubiquitin-activating_enz"/>
</dbReference>
<comment type="function">
    <text evidence="7">E1-like activating enzyme involved in the 2 ubiquitin-like systems required for cytoplasm to vacuole transport (Cvt) and autophagy. Activates ATG12 for its conjugation with ATG5 and ATG8 for its conjugation with phosphatidylethanolamine. Both systems are needed for the ATG8 association to Cvt vesicles and autophagosomes membranes. Autophagy is essential for maintenance of amino acid levels and protein synthesis under nitrogen starvation. Required for selective autophagic degradation of the nucleus (nucleophagy) as well as for mitophagy which contributes to regulate mitochondrial quantity and quality by eliminating the mitochondria to a basal level to fulfill cellular energy requirements and preventing excess ROS production.</text>
</comment>
<dbReference type="InterPro" id="IPR045886">
    <property type="entry name" value="ThiF/MoeB/HesA"/>
</dbReference>
<dbReference type="Gene3D" id="3.40.50.720">
    <property type="entry name" value="NAD(P)-binding Rossmann-like Domain"/>
    <property type="match status" value="1"/>
</dbReference>
<evidence type="ECO:0000259" key="8">
    <source>
        <dbReference type="Pfam" id="PF00899"/>
    </source>
</evidence>
<dbReference type="SUPFAM" id="SSF69572">
    <property type="entry name" value="Activating enzymes of the ubiquitin-like proteins"/>
    <property type="match status" value="1"/>
</dbReference>
<proteinExistence type="inferred from homology"/>
<dbReference type="InterPro" id="IPR042522">
    <property type="entry name" value="Atg7_N_1"/>
</dbReference>
<name>A0A1Y2BPS3_9FUNG</name>
<dbReference type="Pfam" id="PF16420">
    <property type="entry name" value="ATG7_N"/>
    <property type="match status" value="1"/>
</dbReference>
<sequence length="691" mass="75266">MASAPPPVLQFAPFSSAVDATFWHALADRKMSVFRLSTDPVPIGGFYFGGNSSLGVGGSAFDAAEFSPRATVPANGLLRNANTIEAFKDEDKPALLSAAAAKIWAAIKNGEALEDQSILASFVLLTFADLKKYKFYYWFAFPALLPSTHFTTDPYFPIRPLKSLWNSQKIDALKAAYDSLRGLSLATSSSAPENSTTTTAPRIPLDTNFVLVKSDPTNSNSVILGKLSEWDLFWKDIPAEDWTVAFADPSNLPTNPGWPLRNFLLLLKYRFKLGSINIICYRESQGKRDTSGTGSLFVKVNMPGTLEVDETPKSVGWEKNSSGKLGARLVDLAPMMDPTRLASTAVDLNLKLMRWRIMPQLQLEKISETKCLLLGAGTLGCYVARALMAWGVRNITLVDNGTVSFSNPVRQPLYSFDDSVAGKPKAAAAAENLKKIFPGINAEGVALSIPMPGHPSTSAEQTERDVKQLQELVDGHDAIFLLTDSREARWLPTVMGAVSQKVVINCALGFDTFLVMRHGARGAGAPVDDDVVHGGKMGCYYCNDVVAPADSLSDRTLDQQCTVTRPGLSQLASGLSVELMVSLLNHPDGIWAPAEVSNGPTEPTMHPLGIVPHQIRGFLTHFSNLLVSGSAYDKCTACSEKVLDTYKREGHLFVDKVLKDPKFLEELTGLTQLHNETENADVDWDEEDDIE</sequence>
<dbReference type="STRING" id="329046.A0A1Y2BPS3"/>
<reference evidence="10 11" key="1">
    <citation type="submission" date="2016-07" db="EMBL/GenBank/DDBJ databases">
        <title>Pervasive Adenine N6-methylation of Active Genes in Fungi.</title>
        <authorList>
            <consortium name="DOE Joint Genome Institute"/>
            <person name="Mondo S.J."/>
            <person name="Dannebaum R.O."/>
            <person name="Kuo R.C."/>
            <person name="Labutti K."/>
            <person name="Haridas S."/>
            <person name="Kuo A."/>
            <person name="Salamov A."/>
            <person name="Ahrendt S.R."/>
            <person name="Lipzen A."/>
            <person name="Sullivan W."/>
            <person name="Andreopoulos W.B."/>
            <person name="Clum A."/>
            <person name="Lindquist E."/>
            <person name="Daum C."/>
            <person name="Ramamoorthy G.K."/>
            <person name="Gryganskyi A."/>
            <person name="Culley D."/>
            <person name="Magnuson J.K."/>
            <person name="James T.Y."/>
            <person name="O'Malley M.A."/>
            <person name="Stajich J.E."/>
            <person name="Spatafora J.W."/>
            <person name="Visel A."/>
            <person name="Grigoriev I.V."/>
        </authorList>
    </citation>
    <scope>NUCLEOTIDE SEQUENCE [LARGE SCALE GENOMIC DNA]</scope>
    <source>
        <strain evidence="10 11">JEL800</strain>
    </source>
</reference>
<dbReference type="GO" id="GO:0034727">
    <property type="term" value="P:piecemeal microautophagy of the nucleus"/>
    <property type="evidence" value="ECO:0007669"/>
    <property type="project" value="EnsemblFungi"/>
</dbReference>
<dbReference type="GO" id="GO:0042802">
    <property type="term" value="F:identical protein binding"/>
    <property type="evidence" value="ECO:0007669"/>
    <property type="project" value="EnsemblFungi"/>
</dbReference>